<gene>
    <name evidence="2" type="ORF">H4O21_02750</name>
</gene>
<dbReference type="EMBL" id="JACJFM010000002">
    <property type="protein sequence ID" value="MBB1485529.1"/>
    <property type="molecule type" value="Genomic_DNA"/>
</dbReference>
<dbReference type="AlphaFoldDB" id="A0A839IM04"/>
<feature type="region of interest" description="Disordered" evidence="1">
    <location>
        <begin position="1"/>
        <end position="22"/>
    </location>
</feature>
<sequence length="410" mass="46608">MQRQKMSQRVESDTAEVTSVDPRLQQMLNQSIRDQLNQSLSQVSDGERQLLLKQSVLQLTENIIHNNCSHDEWVDLYSETHQHLMSSYREADLSEEEKNQSNIIKTGLVMSVEYSTGTFNDIYRVNAFIRGAYQAINNKENQETIHIVYPACGPFAPLLIPLISYVQQKNINNKIKISLIDIQPGAIKALDQLINDLGVREYIHELECMDIMDYNPGFKIDILILEAMQHGITREGHLFFARHLAQFMTEDSILLPEEITVNAYAGICQTEFATQWDDQDRTHSSLQNEQTRGYRQHIGKVITLTLKNIKDATTVSLGESIELIEGDIVTIPVDIGSDKALLLFTTITVFNNEKISEYDSGITQPIYMPSVCMNFKPKAPQPDDLLVKSGDNIRFYYKMDATPGFLPVKA</sequence>
<evidence type="ECO:0000313" key="3">
    <source>
        <dbReference type="Proteomes" id="UP000565262"/>
    </source>
</evidence>
<dbReference type="Gene3D" id="3.40.50.150">
    <property type="entry name" value="Vaccinia Virus protein VP39"/>
    <property type="match status" value="1"/>
</dbReference>
<dbReference type="RefSeq" id="WP_182807299.1">
    <property type="nucleotide sequence ID" value="NZ_JACJFM010000002.1"/>
</dbReference>
<protein>
    <recommendedName>
        <fullName evidence="4">Phytanoyl-CoA dioxygenase</fullName>
    </recommendedName>
</protein>
<proteinExistence type="predicted"/>
<dbReference type="Proteomes" id="UP000565262">
    <property type="component" value="Unassembled WGS sequence"/>
</dbReference>
<organism evidence="2 3">
    <name type="scientific">Oceanospirillum sediminis</name>
    <dbReference type="NCBI Taxonomy" id="2760088"/>
    <lineage>
        <taxon>Bacteria</taxon>
        <taxon>Pseudomonadati</taxon>
        <taxon>Pseudomonadota</taxon>
        <taxon>Gammaproteobacteria</taxon>
        <taxon>Oceanospirillales</taxon>
        <taxon>Oceanospirillaceae</taxon>
        <taxon>Oceanospirillum</taxon>
    </lineage>
</organism>
<evidence type="ECO:0008006" key="4">
    <source>
        <dbReference type="Google" id="ProtNLM"/>
    </source>
</evidence>
<comment type="caution">
    <text evidence="2">The sequence shown here is derived from an EMBL/GenBank/DDBJ whole genome shotgun (WGS) entry which is preliminary data.</text>
</comment>
<accession>A0A839IM04</accession>
<name>A0A839IM04_9GAMM</name>
<keyword evidence="3" id="KW-1185">Reference proteome</keyword>
<dbReference type="InterPro" id="IPR029063">
    <property type="entry name" value="SAM-dependent_MTases_sf"/>
</dbReference>
<reference evidence="2 3" key="1">
    <citation type="submission" date="2020-08" db="EMBL/GenBank/DDBJ databases">
        <title>Oceanospirillum sp. nov. isolated from marine sediment.</title>
        <authorList>
            <person name="Ji X."/>
        </authorList>
    </citation>
    <scope>NUCLEOTIDE SEQUENCE [LARGE SCALE GENOMIC DNA]</scope>
    <source>
        <strain evidence="2 3">D5</strain>
    </source>
</reference>
<evidence type="ECO:0000313" key="2">
    <source>
        <dbReference type="EMBL" id="MBB1485529.1"/>
    </source>
</evidence>
<evidence type="ECO:0000256" key="1">
    <source>
        <dbReference type="SAM" id="MobiDB-lite"/>
    </source>
</evidence>